<reference evidence="1 2" key="1">
    <citation type="journal article" date="2021" name="BMC Genomics">
        <title>Datura genome reveals duplications of psychoactive alkaloid biosynthetic genes and high mutation rate following tissue culture.</title>
        <authorList>
            <person name="Rajewski A."/>
            <person name="Carter-House D."/>
            <person name="Stajich J."/>
            <person name="Litt A."/>
        </authorList>
    </citation>
    <scope>NUCLEOTIDE SEQUENCE [LARGE SCALE GENOMIC DNA]</scope>
    <source>
        <strain evidence="1">AR-01</strain>
    </source>
</reference>
<evidence type="ECO:0000313" key="1">
    <source>
        <dbReference type="EMBL" id="MCD7454569.1"/>
    </source>
</evidence>
<organism evidence="1 2">
    <name type="scientific">Datura stramonium</name>
    <name type="common">Jimsonweed</name>
    <name type="synonym">Common thornapple</name>
    <dbReference type="NCBI Taxonomy" id="4076"/>
    <lineage>
        <taxon>Eukaryota</taxon>
        <taxon>Viridiplantae</taxon>
        <taxon>Streptophyta</taxon>
        <taxon>Embryophyta</taxon>
        <taxon>Tracheophyta</taxon>
        <taxon>Spermatophyta</taxon>
        <taxon>Magnoliopsida</taxon>
        <taxon>eudicotyledons</taxon>
        <taxon>Gunneridae</taxon>
        <taxon>Pentapetalae</taxon>
        <taxon>asterids</taxon>
        <taxon>lamiids</taxon>
        <taxon>Solanales</taxon>
        <taxon>Solanaceae</taxon>
        <taxon>Solanoideae</taxon>
        <taxon>Datureae</taxon>
        <taxon>Datura</taxon>
    </lineage>
</organism>
<protein>
    <submittedName>
        <fullName evidence="1">Uncharacterized protein</fullName>
    </submittedName>
</protein>
<name>A0ABS8S7P9_DATST</name>
<keyword evidence="2" id="KW-1185">Reference proteome</keyword>
<dbReference type="EMBL" id="JACEIK010000307">
    <property type="protein sequence ID" value="MCD7454569.1"/>
    <property type="molecule type" value="Genomic_DNA"/>
</dbReference>
<evidence type="ECO:0000313" key="2">
    <source>
        <dbReference type="Proteomes" id="UP000823775"/>
    </source>
</evidence>
<gene>
    <name evidence="1" type="ORF">HAX54_025265</name>
</gene>
<comment type="caution">
    <text evidence="1">The sequence shown here is derived from an EMBL/GenBank/DDBJ whole genome shotgun (WGS) entry which is preliminary data.</text>
</comment>
<dbReference type="Proteomes" id="UP000823775">
    <property type="component" value="Unassembled WGS sequence"/>
</dbReference>
<proteinExistence type="predicted"/>
<accession>A0ABS8S7P9</accession>
<sequence>MPGVHNVLNSLAGPWNWVISTISALSTDQKNFLSSIASLKLHLQNFEASHQDSCCSSSSTPEVSISRACCAIFQPHTYSRLAALKDDSPLHSLMRIGL</sequence>